<dbReference type="Proteomes" id="UP000663671">
    <property type="component" value="Chromosome 2"/>
</dbReference>
<feature type="region of interest" description="Disordered" evidence="1">
    <location>
        <begin position="63"/>
        <end position="84"/>
    </location>
</feature>
<dbReference type="GO" id="GO:0016887">
    <property type="term" value="F:ATP hydrolysis activity"/>
    <property type="evidence" value="ECO:0007669"/>
    <property type="project" value="InterPro"/>
</dbReference>
<dbReference type="InterPro" id="IPR027417">
    <property type="entry name" value="P-loop_NTPase"/>
</dbReference>
<sequence>MSKLMANGKAPATPPPAQTPPCSPIDESAQRSPTLDGMYQHLVVRKELKDLLVEVIQEVRANPTAAEPNTEGASSGANKPLDSKPAVAALGSKLDFKRVNEIWDKTTLQYKTKEAVEEVLDELDQYAFVVRTRTGKNSTKRTVCIDIKSKFLRGALQDVLKVVKSISLQEDKPSVELDLLYYFLPELETYRANAAGEPGRQDQVNYLSLLIEFVSTTYQPTTERLASQLASGQATWDILWAIFKPGSIIYTKCFGTEKPRCVVLNAIEEKTRFNGVEYYSLDCSYIDYDGKVLGKAGMELEIEKFRGLRPIHQLPAFPLQYHPEEATVRQNLIKCGRKFCGLAGTHIRHCRGTAFFMMKKQPVRVNIDSCVGIDASFFHEMMPNYSRPRIEKSQATGIDLDGAFWIDFADQVQKEKEQVKYDDVGDGDMDDDDYLICCPTVPGFSFTNNAFYEFAVDDIDEIKWSSTLFGNLTIPDEQRSTLMALAKTRMGVTPTLPFDDFVAGKGRGLIVLLYGPPGVGKTLTAEAMAENFERPLYPIPAAQLATQPDRLEDNLTRIFQIAKRFDALLLLDEADVFLERRTSINMSKDAIVTIFLRKLEYSQGTSFLTTNRETEFDEAILSRIHLKIKYPNLSRQQRKAIWKHFVSQARTHQGPAAINDQDLNRLATSDLNGRDIKNLMSIAHALATVDCTRVSYVHIERASKSNEDYSREFDRVKINGMYT</sequence>
<evidence type="ECO:0000313" key="3">
    <source>
        <dbReference type="EMBL" id="QSS59430.1"/>
    </source>
</evidence>
<accession>A0A8A1M243</accession>
<evidence type="ECO:0000313" key="4">
    <source>
        <dbReference type="Proteomes" id="UP000663671"/>
    </source>
</evidence>
<dbReference type="InterPro" id="IPR003593">
    <property type="entry name" value="AAA+_ATPase"/>
</dbReference>
<name>A0A8A1M243_AJECA</name>
<dbReference type="EMBL" id="CP069109">
    <property type="protein sequence ID" value="QSS59430.1"/>
    <property type="molecule type" value="Genomic_DNA"/>
</dbReference>
<dbReference type="SUPFAM" id="SSF52540">
    <property type="entry name" value="P-loop containing nucleoside triphosphate hydrolases"/>
    <property type="match status" value="1"/>
</dbReference>
<gene>
    <name evidence="3" type="ORF">I7I51_08865</name>
</gene>
<reference evidence="3" key="1">
    <citation type="submission" date="2021-01" db="EMBL/GenBank/DDBJ databases">
        <title>Chromosome-level genome assembly of a human fungal pathogen reveals clustering of transcriptionally co-regulated genes.</title>
        <authorList>
            <person name="Voorhies M."/>
            <person name="Cohen S."/>
            <person name="Shea T.P."/>
            <person name="Petrus S."/>
            <person name="Munoz J.F."/>
            <person name="Poplawski S."/>
            <person name="Goldman W.E."/>
            <person name="Michael T."/>
            <person name="Cuomo C.A."/>
            <person name="Sil A."/>
            <person name="Beyhan S."/>
        </authorList>
    </citation>
    <scope>NUCLEOTIDE SEQUENCE</scope>
    <source>
        <strain evidence="3">WU24</strain>
    </source>
</reference>
<feature type="domain" description="AAA+ ATPase" evidence="2">
    <location>
        <begin position="507"/>
        <end position="632"/>
    </location>
</feature>
<dbReference type="SMART" id="SM00382">
    <property type="entry name" value="AAA"/>
    <property type="match status" value="1"/>
</dbReference>
<dbReference type="Pfam" id="PF00004">
    <property type="entry name" value="AAA"/>
    <property type="match status" value="1"/>
</dbReference>
<feature type="region of interest" description="Disordered" evidence="1">
    <location>
        <begin position="1"/>
        <end position="32"/>
    </location>
</feature>
<dbReference type="AlphaFoldDB" id="A0A8A1M243"/>
<proteinExistence type="predicted"/>
<dbReference type="GO" id="GO:0005524">
    <property type="term" value="F:ATP binding"/>
    <property type="evidence" value="ECO:0007669"/>
    <property type="project" value="InterPro"/>
</dbReference>
<dbReference type="CDD" id="cd19481">
    <property type="entry name" value="RecA-like_protease"/>
    <property type="match status" value="1"/>
</dbReference>
<dbReference type="VEuPathDB" id="FungiDB:I7I51_08865"/>
<evidence type="ECO:0000259" key="2">
    <source>
        <dbReference type="SMART" id="SM00382"/>
    </source>
</evidence>
<dbReference type="PANTHER" id="PTHR46411">
    <property type="entry name" value="FAMILY ATPASE, PUTATIVE-RELATED"/>
    <property type="match status" value="1"/>
</dbReference>
<dbReference type="PANTHER" id="PTHR46411:SF3">
    <property type="entry name" value="AAA+ ATPASE DOMAIN-CONTAINING PROTEIN"/>
    <property type="match status" value="1"/>
</dbReference>
<dbReference type="InterPro" id="IPR054289">
    <property type="entry name" value="DUF7025"/>
</dbReference>
<dbReference type="InterPro" id="IPR003959">
    <property type="entry name" value="ATPase_AAA_core"/>
</dbReference>
<dbReference type="Pfam" id="PF22942">
    <property type="entry name" value="DUF7025"/>
    <property type="match status" value="1"/>
</dbReference>
<organism evidence="3 4">
    <name type="scientific">Ajellomyces capsulatus</name>
    <name type="common">Darling's disease fungus</name>
    <name type="synonym">Histoplasma capsulatum</name>
    <dbReference type="NCBI Taxonomy" id="5037"/>
    <lineage>
        <taxon>Eukaryota</taxon>
        <taxon>Fungi</taxon>
        <taxon>Dikarya</taxon>
        <taxon>Ascomycota</taxon>
        <taxon>Pezizomycotina</taxon>
        <taxon>Eurotiomycetes</taxon>
        <taxon>Eurotiomycetidae</taxon>
        <taxon>Onygenales</taxon>
        <taxon>Ajellomycetaceae</taxon>
        <taxon>Histoplasma</taxon>
    </lineage>
</organism>
<feature type="compositionally biased region" description="Pro residues" evidence="1">
    <location>
        <begin position="12"/>
        <end position="23"/>
    </location>
</feature>
<protein>
    <recommendedName>
        <fullName evidence="2">AAA+ ATPase domain-containing protein</fullName>
    </recommendedName>
</protein>
<evidence type="ECO:0000256" key="1">
    <source>
        <dbReference type="SAM" id="MobiDB-lite"/>
    </source>
</evidence>
<dbReference type="OrthoDB" id="4183084at2759"/>
<dbReference type="Gene3D" id="3.40.50.300">
    <property type="entry name" value="P-loop containing nucleotide triphosphate hydrolases"/>
    <property type="match status" value="1"/>
</dbReference>